<dbReference type="Pfam" id="PF07690">
    <property type="entry name" value="MFS_1"/>
    <property type="match status" value="1"/>
</dbReference>
<feature type="transmembrane region" description="Helical" evidence="6">
    <location>
        <begin position="78"/>
        <end position="97"/>
    </location>
</feature>
<dbReference type="InterPro" id="IPR050327">
    <property type="entry name" value="Proton-linked_MCT"/>
</dbReference>
<protein>
    <submittedName>
        <fullName evidence="8">Conserved hypothetical membrane protein</fullName>
    </submittedName>
</protein>
<keyword evidence="9" id="KW-1185">Reference proteome</keyword>
<dbReference type="InterPro" id="IPR036259">
    <property type="entry name" value="MFS_trans_sf"/>
</dbReference>
<reference evidence="8 9" key="1">
    <citation type="submission" date="2005-03" db="EMBL/GenBank/DDBJ databases">
        <title>Brevibacillus brevis strain 47, complete genome.</title>
        <authorList>
            <person name="Hosoyama A."/>
            <person name="Yamada R."/>
            <person name="Hongo Y."/>
            <person name="Terui Y."/>
            <person name="Ankai A."/>
            <person name="Masuyama W."/>
            <person name="Sekiguchi M."/>
            <person name="Takeda T."/>
            <person name="Asano K."/>
            <person name="Ohji S."/>
            <person name="Ichikawa N."/>
            <person name="Narita S."/>
            <person name="Aoki N."/>
            <person name="Miura H."/>
            <person name="Matsushita S."/>
            <person name="Sekigawa T."/>
            <person name="Yamagata H."/>
            <person name="Yoshikawa H."/>
            <person name="Udaka S."/>
            <person name="Tanikawa S."/>
            <person name="Fujita N."/>
        </authorList>
    </citation>
    <scope>NUCLEOTIDE SEQUENCE [LARGE SCALE GENOMIC DNA]</scope>
    <source>
        <strain evidence="9">47 / JCM 6285 / NBRC 100599</strain>
    </source>
</reference>
<feature type="transmembrane region" description="Helical" evidence="6">
    <location>
        <begin position="169"/>
        <end position="188"/>
    </location>
</feature>
<evidence type="ECO:0000256" key="1">
    <source>
        <dbReference type="ARBA" id="ARBA00004651"/>
    </source>
</evidence>
<dbReference type="PANTHER" id="PTHR11360">
    <property type="entry name" value="MONOCARBOXYLATE TRANSPORTER"/>
    <property type="match status" value="1"/>
</dbReference>
<dbReference type="InterPro" id="IPR011701">
    <property type="entry name" value="MFS"/>
</dbReference>
<evidence type="ECO:0000256" key="6">
    <source>
        <dbReference type="SAM" id="Phobius"/>
    </source>
</evidence>
<evidence type="ECO:0000256" key="5">
    <source>
        <dbReference type="ARBA" id="ARBA00023136"/>
    </source>
</evidence>
<dbReference type="Gene3D" id="1.20.1250.20">
    <property type="entry name" value="MFS general substrate transporter like domains"/>
    <property type="match status" value="2"/>
</dbReference>
<keyword evidence="2" id="KW-0813">Transport</keyword>
<accession>C0ZHQ5</accession>
<evidence type="ECO:0000259" key="7">
    <source>
        <dbReference type="PROSITE" id="PS50850"/>
    </source>
</evidence>
<dbReference type="STRING" id="358681.BBR47_42020"/>
<keyword evidence="3 6" id="KW-0812">Transmembrane</keyword>
<proteinExistence type="predicted"/>
<evidence type="ECO:0000313" key="8">
    <source>
        <dbReference type="EMBL" id="BAH45179.1"/>
    </source>
</evidence>
<dbReference type="GO" id="GO:0022857">
    <property type="term" value="F:transmembrane transporter activity"/>
    <property type="evidence" value="ECO:0007669"/>
    <property type="project" value="InterPro"/>
</dbReference>
<feature type="transmembrane region" description="Helical" evidence="6">
    <location>
        <begin position="396"/>
        <end position="415"/>
    </location>
</feature>
<feature type="transmembrane region" description="Helical" evidence="6">
    <location>
        <begin position="321"/>
        <end position="341"/>
    </location>
</feature>
<evidence type="ECO:0000256" key="4">
    <source>
        <dbReference type="ARBA" id="ARBA00022989"/>
    </source>
</evidence>
<dbReference type="PROSITE" id="PS50850">
    <property type="entry name" value="MFS"/>
    <property type="match status" value="1"/>
</dbReference>
<evidence type="ECO:0000256" key="3">
    <source>
        <dbReference type="ARBA" id="ARBA00022692"/>
    </source>
</evidence>
<gene>
    <name evidence="8" type="ordered locus">BBR47_42020</name>
</gene>
<feature type="transmembrane region" description="Helical" evidence="6">
    <location>
        <begin position="268"/>
        <end position="289"/>
    </location>
</feature>
<feature type="transmembrane region" description="Helical" evidence="6">
    <location>
        <begin position="296"/>
        <end position="315"/>
    </location>
</feature>
<dbReference type="AlphaFoldDB" id="C0ZHQ5"/>
<keyword evidence="5 6" id="KW-0472">Membrane</keyword>
<dbReference type="Proteomes" id="UP000001877">
    <property type="component" value="Chromosome"/>
</dbReference>
<organism evidence="8 9">
    <name type="scientific">Brevibacillus brevis (strain 47 / JCM 6285 / NBRC 100599)</name>
    <dbReference type="NCBI Taxonomy" id="358681"/>
    <lineage>
        <taxon>Bacteria</taxon>
        <taxon>Bacillati</taxon>
        <taxon>Bacillota</taxon>
        <taxon>Bacilli</taxon>
        <taxon>Bacillales</taxon>
        <taxon>Paenibacillaceae</taxon>
        <taxon>Brevibacillus</taxon>
    </lineage>
</organism>
<dbReference type="GO" id="GO:0005886">
    <property type="term" value="C:plasma membrane"/>
    <property type="evidence" value="ECO:0007669"/>
    <property type="project" value="UniProtKB-SubCell"/>
</dbReference>
<evidence type="ECO:0000313" key="9">
    <source>
        <dbReference type="Proteomes" id="UP000001877"/>
    </source>
</evidence>
<feature type="transmembrane region" description="Helical" evidence="6">
    <location>
        <begin position="103"/>
        <end position="126"/>
    </location>
</feature>
<comment type="subcellular location">
    <subcellularLocation>
        <location evidence="1">Cell membrane</location>
        <topology evidence="1">Multi-pass membrane protein</topology>
    </subcellularLocation>
</comment>
<feature type="transmembrane region" description="Helical" evidence="6">
    <location>
        <begin position="138"/>
        <end position="163"/>
    </location>
</feature>
<feature type="transmembrane region" description="Helical" evidence="6">
    <location>
        <begin position="362"/>
        <end position="384"/>
    </location>
</feature>
<dbReference type="HOGENOM" id="CLU_001265_59_9_9"/>
<dbReference type="InterPro" id="IPR020846">
    <property type="entry name" value="MFS_dom"/>
</dbReference>
<feature type="domain" description="Major facilitator superfamily (MFS) profile" evidence="7">
    <location>
        <begin position="11"/>
        <end position="419"/>
    </location>
</feature>
<dbReference type="PANTHER" id="PTHR11360:SF284">
    <property type="entry name" value="EG:103B4.3 PROTEIN-RELATED"/>
    <property type="match status" value="1"/>
</dbReference>
<dbReference type="CDD" id="cd17355">
    <property type="entry name" value="MFS_YcxA_like"/>
    <property type="match status" value="1"/>
</dbReference>
<dbReference type="EMBL" id="AP008955">
    <property type="protein sequence ID" value="BAH45179.1"/>
    <property type="molecule type" value="Genomic_DNA"/>
</dbReference>
<feature type="transmembrane region" description="Helical" evidence="6">
    <location>
        <begin position="230"/>
        <end position="248"/>
    </location>
</feature>
<dbReference type="SUPFAM" id="SSF103473">
    <property type="entry name" value="MFS general substrate transporter"/>
    <property type="match status" value="1"/>
</dbReference>
<evidence type="ECO:0000256" key="2">
    <source>
        <dbReference type="ARBA" id="ARBA00022448"/>
    </source>
</evidence>
<feature type="transmembrane region" description="Helical" evidence="6">
    <location>
        <begin position="49"/>
        <end position="66"/>
    </location>
</feature>
<name>C0ZHQ5_BREBN</name>
<dbReference type="eggNOG" id="COG2271">
    <property type="taxonomic scope" value="Bacteria"/>
</dbReference>
<dbReference type="KEGG" id="bbe:BBR47_42020"/>
<sequence>MLKWKLHYAWIILFVTFAALSAVQGIRLSFGAFIEPWENQFSLDRGTISLISALSFVVYGISQPIAGRLIDRFGARTILLYSTLLVGLSMMFTQWVTSPWQLFLLYGVIASIGVGGASNVAASVIITNWFNEKRGVAFGFLEAGFSVGQMVMVPVSLFFIQWFDWKMAVAVFALFLLIVIFPVLLLLLRNHPAEKGLHPIGGSREEENASSQIASASKLPVRGIFRSRNFWFLLLPFFICGFTTTGLMDTHLIPFTQLCGFSTTVTGSAISLLAAFNTLGTLLSGFIADRWSSRKFLATLYLLRAVSIGFLIVFVSDPELLLFFVAHPSLLILFSISFGLVDFATVAPTQLLATQHFKNYSMGLVMGWLFLSHQAGSALGAYLPGMIFEQTGHYTLAFYVSVFLLVGAAVLNLLLPESVKATSHEKACTE</sequence>
<keyword evidence="4 6" id="KW-1133">Transmembrane helix</keyword>